<dbReference type="GO" id="GO:0008270">
    <property type="term" value="F:zinc ion binding"/>
    <property type="evidence" value="ECO:0007669"/>
    <property type="project" value="UniProtKB-KW"/>
</dbReference>
<dbReference type="InterPro" id="IPR014710">
    <property type="entry name" value="RmlC-like_jellyroll"/>
</dbReference>
<feature type="domain" description="C2H2-type" evidence="3">
    <location>
        <begin position="594"/>
        <end position="623"/>
    </location>
</feature>
<dbReference type="InterPro" id="IPR013087">
    <property type="entry name" value="Znf_C2H2_type"/>
</dbReference>
<proteinExistence type="predicted"/>
<evidence type="ECO:0000259" key="3">
    <source>
        <dbReference type="PROSITE" id="PS50157"/>
    </source>
</evidence>
<evidence type="ECO:0000313" key="4">
    <source>
        <dbReference type="Proteomes" id="UP000095280"/>
    </source>
</evidence>
<dbReference type="InterPro" id="IPR013096">
    <property type="entry name" value="Cupin_2"/>
</dbReference>
<dbReference type="SMART" id="SM00451">
    <property type="entry name" value="ZnF_U1"/>
    <property type="match status" value="3"/>
</dbReference>
<dbReference type="Proteomes" id="UP000095280">
    <property type="component" value="Unplaced"/>
</dbReference>
<feature type="region of interest" description="Disordered" evidence="2">
    <location>
        <begin position="614"/>
        <end position="636"/>
    </location>
</feature>
<reference evidence="5" key="1">
    <citation type="submission" date="2016-11" db="UniProtKB">
        <authorList>
            <consortium name="WormBaseParasite"/>
        </authorList>
    </citation>
    <scope>IDENTIFICATION</scope>
</reference>
<dbReference type="PANTHER" id="PTHR40112:SF1">
    <property type="entry name" value="H2HPP ISOMERASE"/>
    <property type="match status" value="1"/>
</dbReference>
<feature type="region of interest" description="Disordered" evidence="2">
    <location>
        <begin position="1073"/>
        <end position="1097"/>
    </location>
</feature>
<feature type="region of interest" description="Disordered" evidence="2">
    <location>
        <begin position="113"/>
        <end position="139"/>
    </location>
</feature>
<dbReference type="Gene3D" id="2.60.120.10">
    <property type="entry name" value="Jelly Rolls"/>
    <property type="match status" value="1"/>
</dbReference>
<feature type="compositionally biased region" description="Polar residues" evidence="2">
    <location>
        <begin position="361"/>
        <end position="373"/>
    </location>
</feature>
<organism evidence="4 5">
    <name type="scientific">Macrostomum lignano</name>
    <dbReference type="NCBI Taxonomy" id="282301"/>
    <lineage>
        <taxon>Eukaryota</taxon>
        <taxon>Metazoa</taxon>
        <taxon>Spiralia</taxon>
        <taxon>Lophotrochozoa</taxon>
        <taxon>Platyhelminthes</taxon>
        <taxon>Rhabditophora</taxon>
        <taxon>Macrostomorpha</taxon>
        <taxon>Macrostomida</taxon>
        <taxon>Macrostomidae</taxon>
        <taxon>Macrostomum</taxon>
    </lineage>
</organism>
<feature type="compositionally biased region" description="Low complexity" evidence="2">
    <location>
        <begin position="1080"/>
        <end position="1097"/>
    </location>
</feature>
<dbReference type="PROSITE" id="PS50157">
    <property type="entry name" value="ZINC_FINGER_C2H2_2"/>
    <property type="match status" value="1"/>
</dbReference>
<dbReference type="InterPro" id="IPR011051">
    <property type="entry name" value="RmlC_Cupin_sf"/>
</dbReference>
<evidence type="ECO:0000256" key="1">
    <source>
        <dbReference type="PROSITE-ProRule" id="PRU00042"/>
    </source>
</evidence>
<dbReference type="WBParaSite" id="maker-uti_cns_0014739-snap-gene-0.2-mRNA-1">
    <property type="protein sequence ID" value="maker-uti_cns_0014739-snap-gene-0.2-mRNA-1"/>
    <property type="gene ID" value="maker-uti_cns_0014739-snap-gene-0.2"/>
</dbReference>
<feature type="compositionally biased region" description="Polar residues" evidence="2">
    <location>
        <begin position="317"/>
        <end position="329"/>
    </location>
</feature>
<dbReference type="SUPFAM" id="SSF51182">
    <property type="entry name" value="RmlC-like cupins"/>
    <property type="match status" value="1"/>
</dbReference>
<dbReference type="PROSITE" id="PS00028">
    <property type="entry name" value="ZINC_FINGER_C2H2_1"/>
    <property type="match status" value="2"/>
</dbReference>
<accession>A0A1I8INJ3</accession>
<feature type="region of interest" description="Disordered" evidence="2">
    <location>
        <begin position="317"/>
        <end position="378"/>
    </location>
</feature>
<feature type="region of interest" description="Disordered" evidence="2">
    <location>
        <begin position="1"/>
        <end position="26"/>
    </location>
</feature>
<sequence>SLTLADRSSRSCPAKQPEISASRRADSAIRFAEASSAARASDSSRLAVASDVRSPMSLLSPAASPLAAAAASSATASRRCSNSELFEMAGGSCEAENVAAAAAPDGVVGRGRFGPALTGRDNRPLPRMRPPLRGTDTPMGTDLREQVLLFLDFMSKYSHVDLQLLTLRQLLAQFEKETDSLLNRRERRMFAELTVAFVARRQEAAVATASPATSPSASSTEPIVAKSVTGPALTSASTKRLISVASASPAGSECSQMSLDGITGLVRQSGARILSSSTTPVKSLQQQHQSQPPVSTYCIPVTSASSGQKQMIHIQVQRVSQQPSTSTVAMDTDSSRYKLDNIPASDEEYEDDYFEEEKGVQKSNSRLSQQQKASADEARRALSSRYSDLLRVHKESGLEFPKKQLASATDLAEKVATLEDWLLAKGLPWPLTLESAKLFARANRIARTETLCNNSVMTSSRSLNVFKWDASSDGPLSSEAMQRKLRSLGYSSCRYTFGPGTVFPDHTHPVDKMDAIVSGRFLFRMFGEEVVLEPGDRVLVPKDTVHYAEVVGSQDVHSLWAEHLPWPPPDDVVQNYLHSEGQTDQTDATVCGPFWCCRCRLSLTSEASLKRHHRSVKHLNKQQQSVGSPRSRSPSPVAGVDYCIECGLSVRHLSGGLALHRATSRHYVSVAKLMGMYEAPPQLPPPQTVPPMLNMTGITVTADESNNSNTVQQQQQKIFRLKNNNELNQGQQIACQLCKCDFDSFDAVLEHLNSFGHTSKLASADAAMVQLVRQLPILCKVCNVAMWPSSYPAHQRGRKHKKQLNPVGLFVVPLRVLCLPGMRPGSDRLRGLRGARRLERLPFGLLRLLGQPLDLRSVPAADDLVALHEQGVALDLGHGPWHWLVEGVGLLPGLQTPQDAVARTDGVVCCPGALVGEPLHLLFGLAVAVGDGRSCRVDGLRVLEARDHVTSRCDACGAVWSAPVRCQVFVQGQRPVPTFEDRRANSLVQPLVAPLRCAVGLRRGVIRWCRAPWSARKLLNSADAKGGPLSVVTFVGCPKMLNHRRSTLVTAEAVVLGMTSTSGNLEKWSVQTSSDLPLTGPRKSSPSSSQGPSGSSVGLSGVDFGAVSRVQAWQLMQAATCASTDARMPGHQTFGCRRSSVFLTPWWPWWASCRHRYRRAVGMYSWLRHSSRPSSSDNSWATPCSPCRRVSLLSHWFPRMACRAAWTVESWSEAALMMVRLMDTGVAARTAVATSHPPAHRRCSAALAAAGGSGRRTDCRLRSRRSRRSPIGVENVSRSLDSSATSIWWNALATSSSEKYVDPAISSVTSSNVGIGCFSGMTYLFTSRRSWVMRTSPCSAFGTATILEHQAVGPCTRSMIPRASCSSSSLMTAALRCTGTRDGGWQTGLASDLSLIVMLLRQVLILASRWIGQAGHHRRVRAGLWADSQHTELRAGRSAEDWGAAAPDDNEVRLQLAVVRPDGERRLTGCLQRLAGAEREDSGAGRRKWRAAAANSAERRHVQYVAACSAVDQCADLLTVDADGEFGAIVLAAERAEHLVDWLRVDLRAAEAGLGQVVELAAVGAPLALRPVAAPVARLAASDALRGWLRLARQFRRRVALAAHLRYFLRGCRCPGHDGRLLFCCLVRPGQLEGVRQVDVGDVQQPLPQRLAAAAGHNLVPDERIT</sequence>
<feature type="compositionally biased region" description="Acidic residues" evidence="2">
    <location>
        <begin position="345"/>
        <end position="355"/>
    </location>
</feature>
<dbReference type="InterPro" id="IPR052535">
    <property type="entry name" value="Bacilysin_H2HPP_isomerase"/>
</dbReference>
<evidence type="ECO:0000313" key="5">
    <source>
        <dbReference type="WBParaSite" id="maker-uti_cns_0014739-snap-gene-0.2-mRNA-1"/>
    </source>
</evidence>
<keyword evidence="4" id="KW-1185">Reference proteome</keyword>
<keyword evidence="1" id="KW-0863">Zinc-finger</keyword>
<keyword evidence="1" id="KW-0862">Zinc</keyword>
<protein>
    <submittedName>
        <fullName evidence="5">C2H2-type domain-containing protein</fullName>
    </submittedName>
</protein>
<evidence type="ECO:0000256" key="2">
    <source>
        <dbReference type="SAM" id="MobiDB-lite"/>
    </source>
</evidence>
<keyword evidence="1" id="KW-0479">Metal-binding</keyword>
<dbReference type="PANTHER" id="PTHR40112">
    <property type="entry name" value="H2HPP ISOMERASE"/>
    <property type="match status" value="1"/>
</dbReference>
<name>A0A1I8INJ3_9PLAT</name>
<dbReference type="InterPro" id="IPR003604">
    <property type="entry name" value="Matrin/U1-like-C_Znf_C2H2"/>
</dbReference>
<dbReference type="Pfam" id="PF07883">
    <property type="entry name" value="Cupin_2"/>
    <property type="match status" value="1"/>
</dbReference>
<dbReference type="GO" id="GO:0003676">
    <property type="term" value="F:nucleic acid binding"/>
    <property type="evidence" value="ECO:0007669"/>
    <property type="project" value="InterPro"/>
</dbReference>
<feature type="compositionally biased region" description="Low complexity" evidence="2">
    <location>
        <begin position="622"/>
        <end position="636"/>
    </location>
</feature>